<dbReference type="InterPro" id="IPR014284">
    <property type="entry name" value="RNA_pol_sigma-70_dom"/>
</dbReference>
<dbReference type="InterPro" id="IPR007627">
    <property type="entry name" value="RNA_pol_sigma70_r2"/>
</dbReference>
<dbReference type="GO" id="GO:0016987">
    <property type="term" value="F:sigma factor activity"/>
    <property type="evidence" value="ECO:0007669"/>
    <property type="project" value="UniProtKB-KW"/>
</dbReference>
<keyword evidence="4" id="KW-0804">Transcription</keyword>
<evidence type="ECO:0000259" key="5">
    <source>
        <dbReference type="Pfam" id="PF04542"/>
    </source>
</evidence>
<dbReference type="PANTHER" id="PTHR43133:SF62">
    <property type="entry name" value="RNA POLYMERASE SIGMA FACTOR SIGZ"/>
    <property type="match status" value="1"/>
</dbReference>
<keyword evidence="2" id="KW-0805">Transcription regulation</keyword>
<dbReference type="SUPFAM" id="SSF88946">
    <property type="entry name" value="Sigma2 domain of RNA polymerase sigma factors"/>
    <property type="match status" value="1"/>
</dbReference>
<dbReference type="Gene3D" id="1.10.1740.10">
    <property type="match status" value="1"/>
</dbReference>
<dbReference type="InterPro" id="IPR039425">
    <property type="entry name" value="RNA_pol_sigma-70-like"/>
</dbReference>
<name>A0A6J4GXW4_9BACT</name>
<dbReference type="SUPFAM" id="SSF88659">
    <property type="entry name" value="Sigma3 and sigma4 domains of RNA polymerase sigma factors"/>
    <property type="match status" value="1"/>
</dbReference>
<dbReference type="InterPro" id="IPR013324">
    <property type="entry name" value="RNA_pol_sigma_r3/r4-like"/>
</dbReference>
<evidence type="ECO:0000256" key="2">
    <source>
        <dbReference type="ARBA" id="ARBA00023015"/>
    </source>
</evidence>
<dbReference type="NCBIfam" id="TIGR02937">
    <property type="entry name" value="sigma70-ECF"/>
    <property type="match status" value="1"/>
</dbReference>
<protein>
    <recommendedName>
        <fullName evidence="8">RNA polymerase ECF-type sigma factor</fullName>
    </recommendedName>
</protein>
<dbReference type="Pfam" id="PF08281">
    <property type="entry name" value="Sigma70_r4_2"/>
    <property type="match status" value="1"/>
</dbReference>
<dbReference type="EMBL" id="CADCTA010000001">
    <property type="protein sequence ID" value="CAA9209852.1"/>
    <property type="molecule type" value="Genomic_DNA"/>
</dbReference>
<keyword evidence="3" id="KW-0731">Sigma factor</keyword>
<feature type="domain" description="RNA polymerase sigma factor 70 region 4 type 2" evidence="6">
    <location>
        <begin position="142"/>
        <end position="193"/>
    </location>
</feature>
<dbReference type="Gene3D" id="1.10.10.10">
    <property type="entry name" value="Winged helix-like DNA-binding domain superfamily/Winged helix DNA-binding domain"/>
    <property type="match status" value="1"/>
</dbReference>
<comment type="similarity">
    <text evidence="1">Belongs to the sigma-70 factor family. ECF subfamily.</text>
</comment>
<evidence type="ECO:0000256" key="3">
    <source>
        <dbReference type="ARBA" id="ARBA00023082"/>
    </source>
</evidence>
<proteinExistence type="inferred from homology"/>
<dbReference type="InterPro" id="IPR036388">
    <property type="entry name" value="WH-like_DNA-bd_sf"/>
</dbReference>
<dbReference type="GO" id="GO:0006352">
    <property type="term" value="P:DNA-templated transcription initiation"/>
    <property type="evidence" value="ECO:0007669"/>
    <property type="project" value="InterPro"/>
</dbReference>
<organism evidence="7">
    <name type="scientific">uncultured Chthoniobacterales bacterium</name>
    <dbReference type="NCBI Taxonomy" id="1836801"/>
    <lineage>
        <taxon>Bacteria</taxon>
        <taxon>Pseudomonadati</taxon>
        <taxon>Verrucomicrobiota</taxon>
        <taxon>Spartobacteria</taxon>
        <taxon>Chthoniobacterales</taxon>
        <taxon>environmental samples</taxon>
    </lineage>
</organism>
<dbReference type="GO" id="GO:0003677">
    <property type="term" value="F:DNA binding"/>
    <property type="evidence" value="ECO:0007669"/>
    <property type="project" value="InterPro"/>
</dbReference>
<evidence type="ECO:0000313" key="7">
    <source>
        <dbReference type="EMBL" id="CAA9209852.1"/>
    </source>
</evidence>
<evidence type="ECO:0000256" key="4">
    <source>
        <dbReference type="ARBA" id="ARBA00023163"/>
    </source>
</evidence>
<dbReference type="InterPro" id="IPR013249">
    <property type="entry name" value="RNA_pol_sigma70_r4_t2"/>
</dbReference>
<evidence type="ECO:0000256" key="1">
    <source>
        <dbReference type="ARBA" id="ARBA00010641"/>
    </source>
</evidence>
<dbReference type="PANTHER" id="PTHR43133">
    <property type="entry name" value="RNA POLYMERASE ECF-TYPE SIGMA FACTO"/>
    <property type="match status" value="1"/>
</dbReference>
<dbReference type="Pfam" id="PF04542">
    <property type="entry name" value="Sigma70_r2"/>
    <property type="match status" value="1"/>
</dbReference>
<dbReference type="AlphaFoldDB" id="A0A6J4GXW4"/>
<dbReference type="InterPro" id="IPR013325">
    <property type="entry name" value="RNA_pol_sigma_r2"/>
</dbReference>
<evidence type="ECO:0008006" key="8">
    <source>
        <dbReference type="Google" id="ProtNLM"/>
    </source>
</evidence>
<gene>
    <name evidence="7" type="ORF">AVDCRST_MAG42-810</name>
</gene>
<reference evidence="7" key="1">
    <citation type="submission" date="2020-02" db="EMBL/GenBank/DDBJ databases">
        <authorList>
            <person name="Meier V. D."/>
        </authorList>
    </citation>
    <scope>NUCLEOTIDE SEQUENCE</scope>
    <source>
        <strain evidence="7">AVDCRST_MAG42</strain>
    </source>
</reference>
<evidence type="ECO:0000259" key="6">
    <source>
        <dbReference type="Pfam" id="PF08281"/>
    </source>
</evidence>
<feature type="domain" description="RNA polymerase sigma-70 region 2" evidence="5">
    <location>
        <begin position="39"/>
        <end position="107"/>
    </location>
</feature>
<sequence>MMSTHASPALDAHEHATPLTDTELLQLVAAGDHSSLDDLHRRYSGVLLATAFRVLNNTRDAEEVVQEAFVQIWEKAGIYDAERGKPLTWAMTLTRNKAIDRLRRIQRRHRLHDEIEEEAQIWDRIVENDSCDQAVSHETQAMVRSAVIQLSGDQRRAIELAFFGGLTQHQIAEQLDEPLGTVKARIRRGMIKLRNIIAPKL</sequence>
<dbReference type="CDD" id="cd06171">
    <property type="entry name" value="Sigma70_r4"/>
    <property type="match status" value="1"/>
</dbReference>
<accession>A0A6J4GXW4</accession>